<dbReference type="PANTHER" id="PTHR43162:SF1">
    <property type="entry name" value="PRESTALK A DIFFERENTIATION PROTEIN A"/>
    <property type="match status" value="1"/>
</dbReference>
<sequence length="300" mass="32862">MVANNLVLIPGAGGVGRTVFEHLRAQDVPVRFMVRRDDERAAELRALGAEVVIGDLARPETVAAALQGVARMYFGMRVSPDHLLAATVVASVAKEYGKLEALVDLSQMTVSQMTATSTEESHQQRLHWLAEQVFDWSGLPVVHIRPTAFLDTPLFTTMAARSIQENGTIAVPFGTGRTSPVAVDDVARVIATVLRDPAPHIGQVYELTGPRSVDMTELAAEFSRALGRPVSYVDMPPERWEAHLPKLGMPPHLEQHVATMARLHRDNRYNRTANGVERVTGIPAQSIEAFVAARKDFYLG</sequence>
<dbReference type="AlphaFoldDB" id="A0AB39SFQ4"/>
<protein>
    <submittedName>
        <fullName evidence="2">NmrA family NAD(P)-binding protein</fullName>
    </submittedName>
</protein>
<organism evidence="2">
    <name type="scientific">Streptomyces sp. R35</name>
    <dbReference type="NCBI Taxonomy" id="3238630"/>
    <lineage>
        <taxon>Bacteria</taxon>
        <taxon>Bacillati</taxon>
        <taxon>Actinomycetota</taxon>
        <taxon>Actinomycetes</taxon>
        <taxon>Kitasatosporales</taxon>
        <taxon>Streptomycetaceae</taxon>
        <taxon>Streptomyces</taxon>
    </lineage>
</organism>
<dbReference type="CDD" id="cd05231">
    <property type="entry name" value="NmrA_TMR_like_1_SDR_a"/>
    <property type="match status" value="1"/>
</dbReference>
<accession>A0AB39SFQ4</accession>
<name>A0AB39SFQ4_9ACTN</name>
<dbReference type="RefSeq" id="WP_369262162.1">
    <property type="nucleotide sequence ID" value="NZ_CP163440.1"/>
</dbReference>
<dbReference type="PANTHER" id="PTHR43162">
    <property type="match status" value="1"/>
</dbReference>
<dbReference type="InterPro" id="IPR051604">
    <property type="entry name" value="Ergot_Alk_Oxidoreductase"/>
</dbReference>
<dbReference type="Gene3D" id="3.90.25.10">
    <property type="entry name" value="UDP-galactose 4-epimerase, domain 1"/>
    <property type="match status" value="1"/>
</dbReference>
<dbReference type="SUPFAM" id="SSF51735">
    <property type="entry name" value="NAD(P)-binding Rossmann-fold domains"/>
    <property type="match status" value="1"/>
</dbReference>
<dbReference type="InterPro" id="IPR008030">
    <property type="entry name" value="NmrA-like"/>
</dbReference>
<feature type="domain" description="NmrA-like" evidence="1">
    <location>
        <begin position="7"/>
        <end position="278"/>
    </location>
</feature>
<evidence type="ECO:0000259" key="1">
    <source>
        <dbReference type="Pfam" id="PF05368"/>
    </source>
</evidence>
<proteinExistence type="predicted"/>
<gene>
    <name evidence="2" type="ORF">AB5J50_33985</name>
</gene>
<dbReference type="Gene3D" id="3.40.50.720">
    <property type="entry name" value="NAD(P)-binding Rossmann-like Domain"/>
    <property type="match status" value="1"/>
</dbReference>
<evidence type="ECO:0000313" key="2">
    <source>
        <dbReference type="EMBL" id="XDQ65448.1"/>
    </source>
</evidence>
<dbReference type="EMBL" id="CP163440">
    <property type="protein sequence ID" value="XDQ65448.1"/>
    <property type="molecule type" value="Genomic_DNA"/>
</dbReference>
<dbReference type="InterPro" id="IPR036291">
    <property type="entry name" value="NAD(P)-bd_dom_sf"/>
</dbReference>
<dbReference type="Pfam" id="PF05368">
    <property type="entry name" value="NmrA"/>
    <property type="match status" value="1"/>
</dbReference>
<reference evidence="2" key="1">
    <citation type="submission" date="2024-07" db="EMBL/GenBank/DDBJ databases">
        <authorList>
            <person name="Yu S.T."/>
        </authorList>
    </citation>
    <scope>NUCLEOTIDE SEQUENCE</scope>
    <source>
        <strain evidence="2">R35</strain>
    </source>
</reference>